<sequence length="385" mass="42063">MMHCSRRGARANRSSKSSNMSTTLPHHTIIPLDFTNLILTQSNKLPHTHTWPHRSYDSPDPSHHPVPVIDLSAPRAVHLIRHACDKFGAFQVTGHGVPVQLLKEVEAEARRLFSLPMGRKILALRSPENMAGYGTAPVSLLCPKGLWSEGFTIAGSVAEHATKLWPAHDESSRFCSVIGEYKKQMELVTKKIITLILTSLGLTNDDVPWMKAEKEAVSEAAVVQLNSYPVCPDPAQAMGMAPHTDSSMVTVLYQGNVAGLQLQSEKGRWVTVPPTEGALVVNLGDLMHILSNGRFRSVLHRALVNGSEHRISVAYFYGSPKGVEVKPAVNLVGEGTSPMYGPVTWKDYLGLKGRHGQKALEMIKTSKVHGMLSVCKMCAMSNVVS</sequence>
<dbReference type="SUPFAM" id="SSF51197">
    <property type="entry name" value="Clavaminate synthase-like"/>
    <property type="match status" value="1"/>
</dbReference>
<feature type="region of interest" description="Disordered" evidence="4">
    <location>
        <begin position="1"/>
        <end position="24"/>
    </location>
</feature>
<keyword evidence="7" id="KW-1185">Reference proteome</keyword>
<comment type="similarity">
    <text evidence="3">Belongs to the iron/ascorbate-dependent oxidoreductase family.</text>
</comment>
<evidence type="ECO:0000256" key="3">
    <source>
        <dbReference type="RuleBase" id="RU003682"/>
    </source>
</evidence>
<evidence type="ECO:0000256" key="1">
    <source>
        <dbReference type="ARBA" id="ARBA00022723"/>
    </source>
</evidence>
<feature type="domain" description="Fe2OG dioxygenase" evidence="5">
    <location>
        <begin position="219"/>
        <end position="319"/>
    </location>
</feature>
<dbReference type="Pfam" id="PF03171">
    <property type="entry name" value="2OG-FeII_Oxy"/>
    <property type="match status" value="1"/>
</dbReference>
<evidence type="ECO:0000259" key="5">
    <source>
        <dbReference type="PROSITE" id="PS51471"/>
    </source>
</evidence>
<dbReference type="Gramene" id="Kaladp0024s0793.1.v1.1">
    <property type="protein sequence ID" value="Kaladp0024s0793.1.v1.1"/>
    <property type="gene ID" value="Kaladp0024s0793.v1.1"/>
</dbReference>
<dbReference type="InterPro" id="IPR050231">
    <property type="entry name" value="Iron_ascorbate_oxido_reductase"/>
</dbReference>
<evidence type="ECO:0000313" key="6">
    <source>
        <dbReference type="EnsemblPlants" id="Kaladp0024s0793.1.v1.1"/>
    </source>
</evidence>
<reference evidence="6" key="1">
    <citation type="submission" date="2021-01" db="UniProtKB">
        <authorList>
            <consortium name="EnsemblPlants"/>
        </authorList>
    </citation>
    <scope>IDENTIFICATION</scope>
</reference>
<dbReference type="GO" id="GO:0016491">
    <property type="term" value="F:oxidoreductase activity"/>
    <property type="evidence" value="ECO:0007669"/>
    <property type="project" value="UniProtKB-KW"/>
</dbReference>
<evidence type="ECO:0000313" key="7">
    <source>
        <dbReference type="Proteomes" id="UP000594263"/>
    </source>
</evidence>
<dbReference type="Gene3D" id="2.60.120.330">
    <property type="entry name" value="B-lactam Antibiotic, Isopenicillin N Synthase, Chain"/>
    <property type="match status" value="1"/>
</dbReference>
<keyword evidence="1 3" id="KW-0479">Metal-binding</keyword>
<organism evidence="6 7">
    <name type="scientific">Kalanchoe fedtschenkoi</name>
    <name type="common">Lavender scallops</name>
    <name type="synonym">South American air plant</name>
    <dbReference type="NCBI Taxonomy" id="63787"/>
    <lineage>
        <taxon>Eukaryota</taxon>
        <taxon>Viridiplantae</taxon>
        <taxon>Streptophyta</taxon>
        <taxon>Embryophyta</taxon>
        <taxon>Tracheophyta</taxon>
        <taxon>Spermatophyta</taxon>
        <taxon>Magnoliopsida</taxon>
        <taxon>eudicotyledons</taxon>
        <taxon>Gunneridae</taxon>
        <taxon>Pentapetalae</taxon>
        <taxon>Saxifragales</taxon>
        <taxon>Crassulaceae</taxon>
        <taxon>Kalanchoe</taxon>
    </lineage>
</organism>
<dbReference type="InterPro" id="IPR044861">
    <property type="entry name" value="IPNS-like_FE2OG_OXY"/>
</dbReference>
<feature type="compositionally biased region" description="Basic residues" evidence="4">
    <location>
        <begin position="1"/>
        <end position="10"/>
    </location>
</feature>
<keyword evidence="3" id="KW-0560">Oxidoreductase</keyword>
<dbReference type="OMA" id="KNLQIGP"/>
<dbReference type="InterPro" id="IPR005123">
    <property type="entry name" value="Oxoglu/Fe-dep_dioxygenase_dom"/>
</dbReference>
<dbReference type="Pfam" id="PF14226">
    <property type="entry name" value="DIOX_N"/>
    <property type="match status" value="1"/>
</dbReference>
<dbReference type="GO" id="GO:0046872">
    <property type="term" value="F:metal ion binding"/>
    <property type="evidence" value="ECO:0007669"/>
    <property type="project" value="UniProtKB-KW"/>
</dbReference>
<feature type="compositionally biased region" description="Polar residues" evidence="4">
    <location>
        <begin position="12"/>
        <end position="24"/>
    </location>
</feature>
<keyword evidence="2 3" id="KW-0408">Iron</keyword>
<proteinExistence type="inferred from homology"/>
<dbReference type="InterPro" id="IPR027443">
    <property type="entry name" value="IPNS-like_sf"/>
</dbReference>
<dbReference type="EnsemblPlants" id="Kaladp0024s0793.1.v1.1">
    <property type="protein sequence ID" value="Kaladp0024s0793.1.v1.1"/>
    <property type="gene ID" value="Kaladp0024s0793.v1.1"/>
</dbReference>
<protein>
    <recommendedName>
        <fullName evidence="5">Fe2OG dioxygenase domain-containing protein</fullName>
    </recommendedName>
</protein>
<dbReference type="InterPro" id="IPR026992">
    <property type="entry name" value="DIOX_N"/>
</dbReference>
<dbReference type="PRINTS" id="PR00682">
    <property type="entry name" value="IPNSYNTHASE"/>
</dbReference>
<evidence type="ECO:0000256" key="2">
    <source>
        <dbReference type="ARBA" id="ARBA00023004"/>
    </source>
</evidence>
<dbReference type="AlphaFoldDB" id="A0A7N0T8G5"/>
<name>A0A7N0T8G5_KALFE</name>
<accession>A0A7N0T8G5</accession>
<dbReference type="Proteomes" id="UP000594263">
    <property type="component" value="Unplaced"/>
</dbReference>
<dbReference type="PROSITE" id="PS51471">
    <property type="entry name" value="FE2OG_OXY"/>
    <property type="match status" value="1"/>
</dbReference>
<dbReference type="PANTHER" id="PTHR47990">
    <property type="entry name" value="2-OXOGLUTARATE (2OG) AND FE(II)-DEPENDENT OXYGENASE SUPERFAMILY PROTEIN-RELATED"/>
    <property type="match status" value="1"/>
</dbReference>
<evidence type="ECO:0000256" key="4">
    <source>
        <dbReference type="SAM" id="MobiDB-lite"/>
    </source>
</evidence>